<dbReference type="CDD" id="cd11532">
    <property type="entry name" value="NTP-PPase_COG4997"/>
    <property type="match status" value="1"/>
</dbReference>
<dbReference type="EMBL" id="BMLG01000031">
    <property type="protein sequence ID" value="GGM42884.1"/>
    <property type="molecule type" value="Genomic_DNA"/>
</dbReference>
<evidence type="ECO:0008006" key="3">
    <source>
        <dbReference type="Google" id="ProtNLM"/>
    </source>
</evidence>
<sequence length="107" mass="12081">MPTYNKLVRDKIPEIIKNDGKAFTSTILSDEAYRNSLYKKLLEEVEELIAADSSSEAIEEAADLLEVTEALVKLNGSSMQEVEQVRANKKDQRGGFDKRIFLQEVSE</sequence>
<accession>A0A917WYX5</accession>
<protein>
    <recommendedName>
        <fullName evidence="3">Phosphoribosyl-ATP pyrophosphohydrolase</fullName>
    </recommendedName>
</protein>
<dbReference type="SUPFAM" id="SSF101386">
    <property type="entry name" value="all-alpha NTP pyrophosphatases"/>
    <property type="match status" value="1"/>
</dbReference>
<dbReference type="Gene3D" id="1.10.287.1080">
    <property type="entry name" value="MazG-like"/>
    <property type="match status" value="1"/>
</dbReference>
<dbReference type="RefSeq" id="WP_117157168.1">
    <property type="nucleotide sequence ID" value="NZ_BMLG01000031.1"/>
</dbReference>
<evidence type="ECO:0000313" key="1">
    <source>
        <dbReference type="EMBL" id="GGM42884.1"/>
    </source>
</evidence>
<keyword evidence="2" id="KW-1185">Reference proteome</keyword>
<comment type="caution">
    <text evidence="1">The sequence shown here is derived from an EMBL/GenBank/DDBJ whole genome shotgun (WGS) entry which is preliminary data.</text>
</comment>
<dbReference type="OrthoDB" id="9813491at2"/>
<dbReference type="Pfam" id="PF01503">
    <property type="entry name" value="PRA-PH"/>
    <property type="match status" value="1"/>
</dbReference>
<dbReference type="InterPro" id="IPR021130">
    <property type="entry name" value="PRib-ATP_PPHydrolase-like"/>
</dbReference>
<reference evidence="1" key="1">
    <citation type="journal article" date="2014" name="Int. J. Syst. Evol. Microbiol.">
        <title>Complete genome sequence of Corynebacterium casei LMG S-19264T (=DSM 44701T), isolated from a smear-ripened cheese.</title>
        <authorList>
            <consortium name="US DOE Joint Genome Institute (JGI-PGF)"/>
            <person name="Walter F."/>
            <person name="Albersmeier A."/>
            <person name="Kalinowski J."/>
            <person name="Ruckert C."/>
        </authorList>
    </citation>
    <scope>NUCLEOTIDE SEQUENCE</scope>
    <source>
        <strain evidence="1">CGMCC 1.6333</strain>
    </source>
</reference>
<dbReference type="AlphaFoldDB" id="A0A917WYX5"/>
<gene>
    <name evidence="1" type="ORF">GCM10011351_31010</name>
</gene>
<reference evidence="1" key="2">
    <citation type="submission" date="2020-09" db="EMBL/GenBank/DDBJ databases">
        <authorList>
            <person name="Sun Q."/>
            <person name="Zhou Y."/>
        </authorList>
    </citation>
    <scope>NUCLEOTIDE SEQUENCE</scope>
    <source>
        <strain evidence="1">CGMCC 1.6333</strain>
    </source>
</reference>
<dbReference type="Proteomes" id="UP000618460">
    <property type="component" value="Unassembled WGS sequence"/>
</dbReference>
<evidence type="ECO:0000313" key="2">
    <source>
        <dbReference type="Proteomes" id="UP000618460"/>
    </source>
</evidence>
<organism evidence="1 2">
    <name type="scientific">Paraliobacillus quinghaiensis</name>
    <dbReference type="NCBI Taxonomy" id="470815"/>
    <lineage>
        <taxon>Bacteria</taxon>
        <taxon>Bacillati</taxon>
        <taxon>Bacillota</taxon>
        <taxon>Bacilli</taxon>
        <taxon>Bacillales</taxon>
        <taxon>Bacillaceae</taxon>
        <taxon>Paraliobacillus</taxon>
    </lineage>
</organism>
<dbReference type="InterPro" id="IPR038735">
    <property type="entry name" value="MSMEG_1276-like_NTP-PPase_dom"/>
</dbReference>
<name>A0A917WYX5_9BACI</name>
<proteinExistence type="predicted"/>